<gene>
    <name evidence="2" type="ORF">B0A54_16174</name>
</gene>
<keyword evidence="1" id="KW-0812">Transmembrane</keyword>
<comment type="caution">
    <text evidence="2">The sequence shown here is derived from an EMBL/GenBank/DDBJ whole genome shotgun (WGS) entry which is preliminary data.</text>
</comment>
<sequence length="232" mass="25352">MDTSTIIIVIICFFILIVYGFLLPSGRSRGPNISTTDSRREKGTEDQGQAQAQAAEQLSQVQRRAATWIRMVTGIVVVVEAALAPNGLITNTQGALVQSLVFQGHQPLSQDNAMREHLPSFTSPLLRLRSGAIHKCILPGSDLLLSPTIRTTFELQTRQPTNPHQPKEPARYQQENMMSRGLNIATLVLAVLVLIGLFATAILALCLYARRTESPGRAGIGMNNLGPNHHQI</sequence>
<evidence type="ECO:0000313" key="3">
    <source>
        <dbReference type="Proteomes" id="UP000310066"/>
    </source>
</evidence>
<feature type="transmembrane region" description="Helical" evidence="1">
    <location>
        <begin position="6"/>
        <end position="23"/>
    </location>
</feature>
<proteinExistence type="predicted"/>
<keyword evidence="1" id="KW-1133">Transmembrane helix</keyword>
<dbReference type="AlphaFoldDB" id="A0A4V5N4D1"/>
<feature type="transmembrane region" description="Helical" evidence="1">
    <location>
        <begin position="184"/>
        <end position="208"/>
    </location>
</feature>
<dbReference type="Proteomes" id="UP000310066">
    <property type="component" value="Unassembled WGS sequence"/>
</dbReference>
<name>A0A4V5N4D1_9PEZI</name>
<keyword evidence="1" id="KW-0472">Membrane</keyword>
<evidence type="ECO:0000313" key="2">
    <source>
        <dbReference type="EMBL" id="TKA27279.1"/>
    </source>
</evidence>
<dbReference type="EMBL" id="NAJP01000130">
    <property type="protein sequence ID" value="TKA27279.1"/>
    <property type="molecule type" value="Genomic_DNA"/>
</dbReference>
<reference evidence="2 3" key="1">
    <citation type="submission" date="2017-03" db="EMBL/GenBank/DDBJ databases">
        <title>Genomes of endolithic fungi from Antarctica.</title>
        <authorList>
            <person name="Coleine C."/>
            <person name="Masonjones S."/>
            <person name="Stajich J.E."/>
        </authorList>
    </citation>
    <scope>NUCLEOTIDE SEQUENCE [LARGE SCALE GENOMIC DNA]</scope>
    <source>
        <strain evidence="2 3">CCFEE 5311</strain>
    </source>
</reference>
<accession>A0A4V5N4D1</accession>
<evidence type="ECO:0000256" key="1">
    <source>
        <dbReference type="SAM" id="Phobius"/>
    </source>
</evidence>
<organism evidence="2 3">
    <name type="scientific">Friedmanniomyces endolithicus</name>
    <dbReference type="NCBI Taxonomy" id="329885"/>
    <lineage>
        <taxon>Eukaryota</taxon>
        <taxon>Fungi</taxon>
        <taxon>Dikarya</taxon>
        <taxon>Ascomycota</taxon>
        <taxon>Pezizomycotina</taxon>
        <taxon>Dothideomycetes</taxon>
        <taxon>Dothideomycetidae</taxon>
        <taxon>Mycosphaerellales</taxon>
        <taxon>Teratosphaeriaceae</taxon>
        <taxon>Friedmanniomyces</taxon>
    </lineage>
</organism>
<protein>
    <submittedName>
        <fullName evidence="2">Uncharacterized protein</fullName>
    </submittedName>
</protein>
<feature type="transmembrane region" description="Helical" evidence="1">
    <location>
        <begin position="68"/>
        <end position="89"/>
    </location>
</feature>